<dbReference type="InterPro" id="IPR011009">
    <property type="entry name" value="Kinase-like_dom_sf"/>
</dbReference>
<dbReference type="Gene3D" id="1.10.510.10">
    <property type="entry name" value="Transferase(Phosphotransferase) domain 1"/>
    <property type="match status" value="1"/>
</dbReference>
<feature type="compositionally biased region" description="Pro residues" evidence="6">
    <location>
        <begin position="377"/>
        <end position="389"/>
    </location>
</feature>
<evidence type="ECO:0000256" key="1">
    <source>
        <dbReference type="ARBA" id="ARBA00022679"/>
    </source>
</evidence>
<feature type="region of interest" description="Disordered" evidence="6">
    <location>
        <begin position="329"/>
        <end position="493"/>
    </location>
</feature>
<feature type="transmembrane region" description="Helical" evidence="7">
    <location>
        <begin position="499"/>
        <end position="523"/>
    </location>
</feature>
<dbReference type="EMBL" id="ASRX01000003">
    <property type="protein sequence ID" value="EYF08415.1"/>
    <property type="molecule type" value="Genomic_DNA"/>
</dbReference>
<sequence>MSLPITPGTIVGGKYRLTKPLGSGAMGAVWAAVNENTGREVAVKLLTDTDDSLRKRLVREARVYGQLSHPNIVEIIDLGFTDDDEPFLVMELLHGETLAQRLRRERRLDPHEAARIARDIARGLAAAHAKQIIHRDLKPANIFLQTRDDGFQVKVLDFGVGKNLAASDGLHTVAGATLGTLAYMSPEQARGESNVDPRTDLWPVGVLLAEMLTGERPLRGLPAPQLIMMVSRGDLPPVSELAPDASPALQAIIARCLKADRSARIGSALELAAQLDPLTRPAASQPPADEDVDDDAADALLQEAATIKLQPHMVPALLKKAALQALSGTVRMPSQPSRPSPPAVGDESTTLPKGTPSPAPSLPSGPGGTELMLPLPTSRPPAGPPPAPSAPDHRTSGSDWQRPGAPISSQPPSPSLPDHRTSGSAWPSASSPRASMPSTASAPDFQISGSAWPSAPDLQGSGSAWPSAPQPPDPSGASPGAASSSTDSLPMPQQTRAGFPALMLLALLAASLTAGTAILGYILTQ</sequence>
<dbReference type="OrthoDB" id="5512503at2"/>
<evidence type="ECO:0000256" key="7">
    <source>
        <dbReference type="SAM" id="Phobius"/>
    </source>
</evidence>
<feature type="compositionally biased region" description="Low complexity" evidence="6">
    <location>
        <begin position="475"/>
        <end position="488"/>
    </location>
</feature>
<feature type="binding site" evidence="5">
    <location>
        <position position="44"/>
    </location>
    <ligand>
        <name>ATP</name>
        <dbReference type="ChEBI" id="CHEBI:30616"/>
    </ligand>
</feature>
<dbReference type="InterPro" id="IPR008271">
    <property type="entry name" value="Ser/Thr_kinase_AS"/>
</dbReference>
<evidence type="ECO:0000256" key="5">
    <source>
        <dbReference type="PROSITE-ProRule" id="PRU10141"/>
    </source>
</evidence>
<dbReference type="STRING" id="1192034.CAP_3944"/>
<dbReference type="PROSITE" id="PS00108">
    <property type="entry name" value="PROTEIN_KINASE_ST"/>
    <property type="match status" value="1"/>
</dbReference>
<dbReference type="PROSITE" id="PS50011">
    <property type="entry name" value="PROTEIN_KINASE_DOM"/>
    <property type="match status" value="1"/>
</dbReference>
<keyword evidence="1" id="KW-0808">Transferase</keyword>
<dbReference type="GO" id="GO:0005524">
    <property type="term" value="F:ATP binding"/>
    <property type="evidence" value="ECO:0007669"/>
    <property type="project" value="UniProtKB-UniRule"/>
</dbReference>
<dbReference type="Proteomes" id="UP000019678">
    <property type="component" value="Unassembled WGS sequence"/>
</dbReference>
<evidence type="ECO:0000259" key="8">
    <source>
        <dbReference type="PROSITE" id="PS50011"/>
    </source>
</evidence>
<dbReference type="Gene3D" id="3.30.200.20">
    <property type="entry name" value="Phosphorylase Kinase, domain 1"/>
    <property type="match status" value="1"/>
</dbReference>
<comment type="caution">
    <text evidence="9">The sequence shown here is derived from an EMBL/GenBank/DDBJ whole genome shotgun (WGS) entry which is preliminary data.</text>
</comment>
<dbReference type="SUPFAM" id="SSF56112">
    <property type="entry name" value="Protein kinase-like (PK-like)"/>
    <property type="match status" value="1"/>
</dbReference>
<gene>
    <name evidence="9" type="ORF">CAP_3944</name>
</gene>
<proteinExistence type="predicted"/>
<evidence type="ECO:0000256" key="3">
    <source>
        <dbReference type="ARBA" id="ARBA00022777"/>
    </source>
</evidence>
<accession>A0A017THV2</accession>
<dbReference type="PANTHER" id="PTHR43289:SF6">
    <property type="entry name" value="SERINE_THREONINE-PROTEIN KINASE NEKL-3"/>
    <property type="match status" value="1"/>
</dbReference>
<dbReference type="SMART" id="SM00220">
    <property type="entry name" value="S_TKc"/>
    <property type="match status" value="1"/>
</dbReference>
<keyword evidence="7" id="KW-0472">Membrane</keyword>
<keyword evidence="2 5" id="KW-0547">Nucleotide-binding</keyword>
<dbReference type="PROSITE" id="PS00107">
    <property type="entry name" value="PROTEIN_KINASE_ATP"/>
    <property type="match status" value="1"/>
</dbReference>
<dbReference type="InterPro" id="IPR000719">
    <property type="entry name" value="Prot_kinase_dom"/>
</dbReference>
<organism evidence="9 10">
    <name type="scientific">Chondromyces apiculatus DSM 436</name>
    <dbReference type="NCBI Taxonomy" id="1192034"/>
    <lineage>
        <taxon>Bacteria</taxon>
        <taxon>Pseudomonadati</taxon>
        <taxon>Myxococcota</taxon>
        <taxon>Polyangia</taxon>
        <taxon>Polyangiales</taxon>
        <taxon>Polyangiaceae</taxon>
        <taxon>Chondromyces</taxon>
    </lineage>
</organism>
<name>A0A017THV2_9BACT</name>
<dbReference type="AlphaFoldDB" id="A0A017THV2"/>
<keyword evidence="4 5" id="KW-0067">ATP-binding</keyword>
<dbReference type="InterPro" id="IPR017441">
    <property type="entry name" value="Protein_kinase_ATP_BS"/>
</dbReference>
<evidence type="ECO:0000256" key="4">
    <source>
        <dbReference type="ARBA" id="ARBA00022840"/>
    </source>
</evidence>
<dbReference type="Pfam" id="PF00069">
    <property type="entry name" value="Pkinase"/>
    <property type="match status" value="1"/>
</dbReference>
<protein>
    <recommendedName>
        <fullName evidence="8">Protein kinase domain-containing protein</fullName>
    </recommendedName>
</protein>
<keyword evidence="3" id="KW-0418">Kinase</keyword>
<evidence type="ECO:0000256" key="2">
    <source>
        <dbReference type="ARBA" id="ARBA00022741"/>
    </source>
</evidence>
<evidence type="ECO:0000313" key="9">
    <source>
        <dbReference type="EMBL" id="EYF08415.1"/>
    </source>
</evidence>
<keyword evidence="7" id="KW-1133">Transmembrane helix</keyword>
<evidence type="ECO:0000313" key="10">
    <source>
        <dbReference type="Proteomes" id="UP000019678"/>
    </source>
</evidence>
<keyword evidence="10" id="KW-1185">Reference proteome</keyword>
<dbReference type="GO" id="GO:0004674">
    <property type="term" value="F:protein serine/threonine kinase activity"/>
    <property type="evidence" value="ECO:0007669"/>
    <property type="project" value="TreeGrafter"/>
</dbReference>
<dbReference type="eggNOG" id="COG0515">
    <property type="taxonomic scope" value="Bacteria"/>
</dbReference>
<dbReference type="PANTHER" id="PTHR43289">
    <property type="entry name" value="MITOGEN-ACTIVATED PROTEIN KINASE KINASE KINASE 20-RELATED"/>
    <property type="match status" value="1"/>
</dbReference>
<feature type="domain" description="Protein kinase" evidence="8">
    <location>
        <begin position="15"/>
        <end position="279"/>
    </location>
</feature>
<dbReference type="CDD" id="cd14014">
    <property type="entry name" value="STKc_PknB_like"/>
    <property type="match status" value="1"/>
</dbReference>
<feature type="compositionally biased region" description="Low complexity" evidence="6">
    <location>
        <begin position="422"/>
        <end position="443"/>
    </location>
</feature>
<keyword evidence="7" id="KW-0812">Transmembrane</keyword>
<reference evidence="9 10" key="1">
    <citation type="submission" date="2013-05" db="EMBL/GenBank/DDBJ databases">
        <title>Genome assembly of Chondromyces apiculatus DSM 436.</title>
        <authorList>
            <person name="Sharma G."/>
            <person name="Khatri I."/>
            <person name="Kaur C."/>
            <person name="Mayilraj S."/>
            <person name="Subramanian S."/>
        </authorList>
    </citation>
    <scope>NUCLEOTIDE SEQUENCE [LARGE SCALE GENOMIC DNA]</scope>
    <source>
        <strain evidence="9 10">DSM 436</strain>
    </source>
</reference>
<dbReference type="RefSeq" id="WP_052373959.1">
    <property type="nucleotide sequence ID" value="NZ_ASRX01000003.1"/>
</dbReference>
<evidence type="ECO:0000256" key="6">
    <source>
        <dbReference type="SAM" id="MobiDB-lite"/>
    </source>
</evidence>